<organism evidence="4 5">
    <name type="scientific">Humisphaera borealis</name>
    <dbReference type="NCBI Taxonomy" id="2807512"/>
    <lineage>
        <taxon>Bacteria</taxon>
        <taxon>Pseudomonadati</taxon>
        <taxon>Planctomycetota</taxon>
        <taxon>Phycisphaerae</taxon>
        <taxon>Tepidisphaerales</taxon>
        <taxon>Tepidisphaeraceae</taxon>
        <taxon>Humisphaera</taxon>
    </lineage>
</organism>
<evidence type="ECO:0000256" key="2">
    <source>
        <dbReference type="ARBA" id="ARBA00023002"/>
    </source>
</evidence>
<dbReference type="EMBL" id="CP063458">
    <property type="protein sequence ID" value="QOV87883.1"/>
    <property type="molecule type" value="Genomic_DNA"/>
</dbReference>
<dbReference type="FunFam" id="3.40.50.720:FF:000084">
    <property type="entry name" value="Short-chain dehydrogenase reductase"/>
    <property type="match status" value="1"/>
</dbReference>
<proteinExistence type="inferred from homology"/>
<dbReference type="AlphaFoldDB" id="A0A7M2WR22"/>
<keyword evidence="2" id="KW-0560">Oxidoreductase</keyword>
<dbReference type="GO" id="GO:0016491">
    <property type="term" value="F:oxidoreductase activity"/>
    <property type="evidence" value="ECO:0007669"/>
    <property type="project" value="UniProtKB-KW"/>
</dbReference>
<dbReference type="CDD" id="cd05233">
    <property type="entry name" value="SDR_c"/>
    <property type="match status" value="1"/>
</dbReference>
<gene>
    <name evidence="4" type="ORF">IPV69_16535</name>
</gene>
<comment type="similarity">
    <text evidence="1 3">Belongs to the short-chain dehydrogenases/reductases (SDR) family.</text>
</comment>
<keyword evidence="5" id="KW-1185">Reference proteome</keyword>
<dbReference type="PANTHER" id="PTHR43669:SF3">
    <property type="entry name" value="ALCOHOL DEHYDROGENASE, PUTATIVE (AFU_ORTHOLOGUE AFUA_3G03445)-RELATED"/>
    <property type="match status" value="1"/>
</dbReference>
<reference evidence="4 5" key="1">
    <citation type="submission" date="2020-10" db="EMBL/GenBank/DDBJ databases">
        <title>Wide distribution of Phycisphaera-like planctomycetes from WD2101 soil group in peatlands and genome analysis of the first cultivated representative.</title>
        <authorList>
            <person name="Dedysh S.N."/>
            <person name="Beletsky A.V."/>
            <person name="Ivanova A."/>
            <person name="Kulichevskaya I.S."/>
            <person name="Suzina N.E."/>
            <person name="Philippov D.A."/>
            <person name="Rakitin A.L."/>
            <person name="Mardanov A.V."/>
            <person name="Ravin N.V."/>
        </authorList>
    </citation>
    <scope>NUCLEOTIDE SEQUENCE [LARGE SCALE GENOMIC DNA]</scope>
    <source>
        <strain evidence="4 5">M1803</strain>
    </source>
</reference>
<dbReference type="SUPFAM" id="SSF51735">
    <property type="entry name" value="NAD(P)-binding Rossmann-fold domains"/>
    <property type="match status" value="1"/>
</dbReference>
<evidence type="ECO:0000256" key="3">
    <source>
        <dbReference type="RuleBase" id="RU000363"/>
    </source>
</evidence>
<accession>A0A7M2WR22</accession>
<dbReference type="RefSeq" id="WP_206290798.1">
    <property type="nucleotide sequence ID" value="NZ_CP063458.1"/>
</dbReference>
<evidence type="ECO:0000313" key="5">
    <source>
        <dbReference type="Proteomes" id="UP000593765"/>
    </source>
</evidence>
<dbReference type="PRINTS" id="PR00081">
    <property type="entry name" value="GDHRDH"/>
</dbReference>
<evidence type="ECO:0000313" key="4">
    <source>
        <dbReference type="EMBL" id="QOV87883.1"/>
    </source>
</evidence>
<protein>
    <submittedName>
        <fullName evidence="4">SDR family oxidoreductase</fullName>
    </submittedName>
</protein>
<name>A0A7M2WR22_9BACT</name>
<dbReference type="PANTHER" id="PTHR43669">
    <property type="entry name" value="5-KETO-D-GLUCONATE 5-REDUCTASE"/>
    <property type="match status" value="1"/>
</dbReference>
<dbReference type="Gene3D" id="3.40.50.720">
    <property type="entry name" value="NAD(P)-binding Rossmann-like Domain"/>
    <property type="match status" value="1"/>
</dbReference>
<dbReference type="KEGG" id="hbs:IPV69_16535"/>
<dbReference type="InterPro" id="IPR002347">
    <property type="entry name" value="SDR_fam"/>
</dbReference>
<evidence type="ECO:0000256" key="1">
    <source>
        <dbReference type="ARBA" id="ARBA00006484"/>
    </source>
</evidence>
<dbReference type="InterPro" id="IPR036291">
    <property type="entry name" value="NAD(P)-bd_dom_sf"/>
</dbReference>
<dbReference type="PRINTS" id="PR00080">
    <property type="entry name" value="SDRFAMILY"/>
</dbReference>
<sequence>MLPLQSKLALVTGASRGLGEAIARQLWSAGASLALVARDSKALEELAASLPEAPSEGQRLGVFPADIADIASLEASFAGISAQLGDVDVLVNNAAIQGPLGPLESIDFAAWKQVFDVDLFAAVRLCQLVIPGMRRRGGGKIINISGGGATGPRPDVTAYACAKTALVRLAETLAEELKDARIDVNSVSPGAMNTRMLEETLAAGPAGIRREFQQAMERKQKGSGVPPEKAAELVVFLASPASDGISGKIISAVWDPWRALPGHLQMLANSDVFTLRRITEKDRQITF</sequence>
<dbReference type="Pfam" id="PF00106">
    <property type="entry name" value="adh_short"/>
    <property type="match status" value="1"/>
</dbReference>
<dbReference type="Proteomes" id="UP000593765">
    <property type="component" value="Chromosome"/>
</dbReference>